<evidence type="ECO:0000313" key="4">
    <source>
        <dbReference type="EMBL" id="KAK1617518.1"/>
    </source>
</evidence>
<dbReference type="Pfam" id="PF13041">
    <property type="entry name" value="PPR_2"/>
    <property type="match status" value="1"/>
</dbReference>
<feature type="repeat" description="PPR" evidence="3">
    <location>
        <begin position="28"/>
        <end position="58"/>
    </location>
</feature>
<feature type="repeat" description="PPR" evidence="3">
    <location>
        <begin position="162"/>
        <end position="196"/>
    </location>
</feature>
<dbReference type="AlphaFoldDB" id="A0AAD8RDX3"/>
<dbReference type="PANTHER" id="PTHR47942:SF99">
    <property type="entry name" value="PENTACOTRIPEPTIDE-REPEAT REGION OF PRORP DOMAIN-CONTAINING PROTEIN"/>
    <property type="match status" value="1"/>
</dbReference>
<dbReference type="Gene3D" id="1.25.40.10">
    <property type="entry name" value="Tetratricopeptide repeat domain"/>
    <property type="match status" value="2"/>
</dbReference>
<dbReference type="InterPro" id="IPR002885">
    <property type="entry name" value="PPR_rpt"/>
</dbReference>
<keyword evidence="5" id="KW-1185">Reference proteome</keyword>
<evidence type="ECO:0000256" key="1">
    <source>
        <dbReference type="ARBA" id="ARBA00022737"/>
    </source>
</evidence>
<gene>
    <name evidence="4" type="ORF">QYE76_023035</name>
</gene>
<evidence type="ECO:0000313" key="5">
    <source>
        <dbReference type="Proteomes" id="UP001231189"/>
    </source>
</evidence>
<keyword evidence="1" id="KW-0677">Repeat</keyword>
<dbReference type="EMBL" id="JAUUTY010000006">
    <property type="protein sequence ID" value="KAK1617518.1"/>
    <property type="molecule type" value="Genomic_DNA"/>
</dbReference>
<protein>
    <recommendedName>
        <fullName evidence="6">Pentatricopeptide repeat-containing protein</fullName>
    </recommendedName>
</protein>
<dbReference type="NCBIfam" id="TIGR00756">
    <property type="entry name" value="PPR"/>
    <property type="match status" value="4"/>
</dbReference>
<dbReference type="Pfam" id="PF12854">
    <property type="entry name" value="PPR_1"/>
    <property type="match status" value="2"/>
</dbReference>
<evidence type="ECO:0008006" key="6">
    <source>
        <dbReference type="Google" id="ProtNLM"/>
    </source>
</evidence>
<dbReference type="Pfam" id="PF01535">
    <property type="entry name" value="PPR"/>
    <property type="match status" value="1"/>
</dbReference>
<proteinExistence type="predicted"/>
<evidence type="ECO:0000256" key="3">
    <source>
        <dbReference type="PROSITE-ProRule" id="PRU00708"/>
    </source>
</evidence>
<name>A0AAD8RDX3_LOLMU</name>
<sequence>MDKDASAPTYGRVADAERVVEALWPSATIITYTTMVNGYCRDGKIDAARQIIDAMPVAPDTFTYNLGFCVRRRVQGAFAVFDEMLLRGCSPRVVTCSILLDSTCKESGYWQAMVLLDQMRGRGFEPDIETYSVLINAICSEGDFGEALKVLNSLRSYGCKPDAVTYNPTLNSLCSSEQWDEAEKFLARMFSNSCAPDEMDKALDLLNVMISKGLYPDTTAYQSLAFGLSREDGMDRAIGMSQSSGPGPIT</sequence>
<evidence type="ECO:0000256" key="2">
    <source>
        <dbReference type="ARBA" id="ARBA00022946"/>
    </source>
</evidence>
<dbReference type="PROSITE" id="PS51375">
    <property type="entry name" value="PPR"/>
    <property type="match status" value="4"/>
</dbReference>
<dbReference type="Proteomes" id="UP001231189">
    <property type="component" value="Unassembled WGS sequence"/>
</dbReference>
<dbReference type="PANTHER" id="PTHR47942">
    <property type="entry name" value="TETRATRICOPEPTIDE REPEAT (TPR)-LIKE SUPERFAMILY PROTEIN-RELATED"/>
    <property type="match status" value="1"/>
</dbReference>
<organism evidence="4 5">
    <name type="scientific">Lolium multiflorum</name>
    <name type="common">Italian ryegrass</name>
    <name type="synonym">Lolium perenne subsp. multiflorum</name>
    <dbReference type="NCBI Taxonomy" id="4521"/>
    <lineage>
        <taxon>Eukaryota</taxon>
        <taxon>Viridiplantae</taxon>
        <taxon>Streptophyta</taxon>
        <taxon>Embryophyta</taxon>
        <taxon>Tracheophyta</taxon>
        <taxon>Spermatophyta</taxon>
        <taxon>Magnoliopsida</taxon>
        <taxon>Liliopsida</taxon>
        <taxon>Poales</taxon>
        <taxon>Poaceae</taxon>
        <taxon>BOP clade</taxon>
        <taxon>Pooideae</taxon>
        <taxon>Poodae</taxon>
        <taxon>Poeae</taxon>
        <taxon>Poeae Chloroplast Group 2 (Poeae type)</taxon>
        <taxon>Loliodinae</taxon>
        <taxon>Loliinae</taxon>
        <taxon>Lolium</taxon>
    </lineage>
</organism>
<dbReference type="InterPro" id="IPR011990">
    <property type="entry name" value="TPR-like_helical_dom_sf"/>
</dbReference>
<reference evidence="4" key="1">
    <citation type="submission" date="2023-07" db="EMBL/GenBank/DDBJ databases">
        <title>A chromosome-level genome assembly of Lolium multiflorum.</title>
        <authorList>
            <person name="Chen Y."/>
            <person name="Copetti D."/>
            <person name="Kolliker R."/>
            <person name="Studer B."/>
        </authorList>
    </citation>
    <scope>NUCLEOTIDE SEQUENCE</scope>
    <source>
        <strain evidence="4">02402/16</strain>
        <tissue evidence="4">Leaf</tissue>
    </source>
</reference>
<dbReference type="InterPro" id="IPR051222">
    <property type="entry name" value="PPR/CCM1_RNA-binding"/>
</dbReference>
<accession>A0AAD8RDX3</accession>
<feature type="repeat" description="PPR" evidence="3">
    <location>
        <begin position="127"/>
        <end position="161"/>
    </location>
</feature>
<comment type="caution">
    <text evidence="4">The sequence shown here is derived from an EMBL/GenBank/DDBJ whole genome shotgun (WGS) entry which is preliminary data.</text>
</comment>
<keyword evidence="2" id="KW-0809">Transit peptide</keyword>
<feature type="repeat" description="PPR" evidence="3">
    <location>
        <begin position="92"/>
        <end position="126"/>
    </location>
</feature>